<protein>
    <recommendedName>
        <fullName evidence="5">Transmembrane protein</fullName>
    </recommendedName>
</protein>
<keyword evidence="2" id="KW-1133">Transmembrane helix</keyword>
<dbReference type="RefSeq" id="WP_315652385.1">
    <property type="nucleotide sequence ID" value="NZ_JAVXZY010000009.1"/>
</dbReference>
<organism evidence="3 4">
    <name type="scientific">Roseateles aquae</name>
    <dbReference type="NCBI Taxonomy" id="3077235"/>
    <lineage>
        <taxon>Bacteria</taxon>
        <taxon>Pseudomonadati</taxon>
        <taxon>Pseudomonadota</taxon>
        <taxon>Betaproteobacteria</taxon>
        <taxon>Burkholderiales</taxon>
        <taxon>Sphaerotilaceae</taxon>
        <taxon>Roseateles</taxon>
    </lineage>
</organism>
<proteinExistence type="predicted"/>
<feature type="transmembrane region" description="Helical" evidence="2">
    <location>
        <begin position="28"/>
        <end position="50"/>
    </location>
</feature>
<reference evidence="3" key="1">
    <citation type="submission" date="2023-09" db="EMBL/GenBank/DDBJ databases">
        <title>Paucibacter sp. APW11 Genome sequencing and assembly.</title>
        <authorList>
            <person name="Kim I."/>
        </authorList>
    </citation>
    <scope>NUCLEOTIDE SEQUENCE</scope>
    <source>
        <strain evidence="3">APW11</strain>
    </source>
</reference>
<name>A0ABU3PFZ0_9BURK</name>
<comment type="caution">
    <text evidence="3">The sequence shown here is derived from an EMBL/GenBank/DDBJ whole genome shotgun (WGS) entry which is preliminary data.</text>
</comment>
<accession>A0ABU3PFZ0</accession>
<evidence type="ECO:0000256" key="2">
    <source>
        <dbReference type="SAM" id="Phobius"/>
    </source>
</evidence>
<keyword evidence="4" id="KW-1185">Reference proteome</keyword>
<dbReference type="Proteomes" id="UP001246372">
    <property type="component" value="Unassembled WGS sequence"/>
</dbReference>
<feature type="region of interest" description="Disordered" evidence="1">
    <location>
        <begin position="59"/>
        <end position="97"/>
    </location>
</feature>
<evidence type="ECO:0000313" key="4">
    <source>
        <dbReference type="Proteomes" id="UP001246372"/>
    </source>
</evidence>
<evidence type="ECO:0000313" key="3">
    <source>
        <dbReference type="EMBL" id="MDT9001502.1"/>
    </source>
</evidence>
<gene>
    <name evidence="3" type="ORF">RQP53_19660</name>
</gene>
<evidence type="ECO:0000256" key="1">
    <source>
        <dbReference type="SAM" id="MobiDB-lite"/>
    </source>
</evidence>
<evidence type="ECO:0008006" key="5">
    <source>
        <dbReference type="Google" id="ProtNLM"/>
    </source>
</evidence>
<dbReference type="EMBL" id="JAVXZY010000009">
    <property type="protein sequence ID" value="MDT9001502.1"/>
    <property type="molecule type" value="Genomic_DNA"/>
</dbReference>
<sequence length="97" mass="10326">MYLLAIGWLYVALMMALAEGTSTQGSWLGAFFTFLLYGLLPISIMLYLLGSPSRRAVRRKAEQAEQAQATEAVAASTQPDGGDHAAAEPLAPVGKEP</sequence>
<keyword evidence="2" id="KW-0472">Membrane</keyword>
<feature type="compositionally biased region" description="Low complexity" evidence="1">
    <location>
        <begin position="64"/>
        <end position="75"/>
    </location>
</feature>
<keyword evidence="2" id="KW-0812">Transmembrane</keyword>